<dbReference type="RefSeq" id="WP_173568020.1">
    <property type="nucleotide sequence ID" value="NZ_JBNZCO010000003.1"/>
</dbReference>
<evidence type="ECO:0000313" key="6">
    <source>
        <dbReference type="Proteomes" id="UP000068250"/>
    </source>
</evidence>
<feature type="region of interest" description="Disordered" evidence="2">
    <location>
        <begin position="163"/>
        <end position="220"/>
    </location>
</feature>
<keyword evidence="3" id="KW-0812">Transmembrane</keyword>
<evidence type="ECO:0000256" key="3">
    <source>
        <dbReference type="SAM" id="Phobius"/>
    </source>
</evidence>
<dbReference type="Proteomes" id="UP000068250">
    <property type="component" value="Chromosome I"/>
</dbReference>
<evidence type="ECO:0000313" key="5">
    <source>
        <dbReference type="EMBL" id="CEF53296.1"/>
    </source>
</evidence>
<sequence length="220" mass="24370">MMFTQIQMIIEIILSVFLFLGIIYSFYLGRVLGNLKRDRASLLELVEKLESSVNQAEEGVDKLRVAGEVSGRPLSRMIEQAKITGTELDDMASKADSVADRLDAAMTEVPSQERRMQTLIQQAETARLSIEETLEKLQQASQSAQQTAQQLVESALESATTAAQNAAALAEKTQEQQEQPPQTQFADTLNMPVPATLTRERPYLKALEKVNDPDENRASA</sequence>
<evidence type="ECO:0000259" key="4">
    <source>
        <dbReference type="Pfam" id="PF20072"/>
    </source>
</evidence>
<dbReference type="Pfam" id="PF20072">
    <property type="entry name" value="DUF6468"/>
    <property type="match status" value="1"/>
</dbReference>
<organism evidence="5 6">
    <name type="scientific">Acetobacter ghanensis</name>
    <dbReference type="NCBI Taxonomy" id="431306"/>
    <lineage>
        <taxon>Bacteria</taxon>
        <taxon>Pseudomonadati</taxon>
        <taxon>Pseudomonadota</taxon>
        <taxon>Alphaproteobacteria</taxon>
        <taxon>Acetobacterales</taxon>
        <taxon>Acetobacteraceae</taxon>
        <taxon>Acetobacter</taxon>
    </lineage>
</organism>
<keyword evidence="1" id="KW-0175">Coiled coil</keyword>
<reference evidence="6" key="1">
    <citation type="submission" date="2014-09" db="EMBL/GenBank/DDBJ databases">
        <authorList>
            <person name="Illeghems K.G."/>
        </authorList>
    </citation>
    <scope>NUCLEOTIDE SEQUENCE [LARGE SCALE GENOMIC DNA]</scope>
    <source>
        <strain evidence="6">LMG 23848T</strain>
    </source>
</reference>
<name>A0A0U5BG44_9PROT</name>
<proteinExistence type="predicted"/>
<accession>A0A0U5BG44</accession>
<feature type="transmembrane region" description="Helical" evidence="3">
    <location>
        <begin position="6"/>
        <end position="29"/>
    </location>
</feature>
<feature type="coiled-coil region" evidence="1">
    <location>
        <begin position="32"/>
        <end position="66"/>
    </location>
</feature>
<feature type="compositionally biased region" description="Low complexity" evidence="2">
    <location>
        <begin position="163"/>
        <end position="184"/>
    </location>
</feature>
<keyword evidence="3" id="KW-0472">Membrane</keyword>
<dbReference type="AlphaFoldDB" id="A0A0U5BG44"/>
<dbReference type="EMBL" id="LN609302">
    <property type="protein sequence ID" value="CEF53296.1"/>
    <property type="molecule type" value="Genomic_DNA"/>
</dbReference>
<feature type="domain" description="DUF6468" evidence="4">
    <location>
        <begin position="35"/>
        <end position="107"/>
    </location>
</feature>
<feature type="compositionally biased region" description="Basic and acidic residues" evidence="2">
    <location>
        <begin position="198"/>
        <end position="220"/>
    </location>
</feature>
<gene>
    <name evidence="5" type="ORF">AGA_137</name>
</gene>
<evidence type="ECO:0000256" key="2">
    <source>
        <dbReference type="SAM" id="MobiDB-lite"/>
    </source>
</evidence>
<protein>
    <recommendedName>
        <fullName evidence="4">DUF6468 domain-containing protein</fullName>
    </recommendedName>
</protein>
<evidence type="ECO:0000256" key="1">
    <source>
        <dbReference type="SAM" id="Coils"/>
    </source>
</evidence>
<dbReference type="InterPro" id="IPR045531">
    <property type="entry name" value="DUF6468"/>
</dbReference>
<dbReference type="PATRIC" id="fig|431306.5.peg.80"/>
<keyword evidence="3" id="KW-1133">Transmembrane helix</keyword>
<dbReference type="STRING" id="431306.AGA_137"/>